<name>A0A0Q3HF28_BRADI</name>
<dbReference type="PANTHER" id="PTHR32133">
    <property type="entry name" value="OS07G0120400 PROTEIN"/>
    <property type="match status" value="1"/>
</dbReference>
<dbReference type="Pfam" id="PF00646">
    <property type="entry name" value="F-box"/>
    <property type="match status" value="1"/>
</dbReference>
<feature type="domain" description="F-box" evidence="1">
    <location>
        <begin position="67"/>
        <end position="105"/>
    </location>
</feature>
<evidence type="ECO:0000313" key="3">
    <source>
        <dbReference type="EnsemblPlants" id="KQK21133"/>
    </source>
</evidence>
<sequence>MGRNRKAWFGGSWPPVRDALHNEPNESSIVKQRIFCPGLLVCEGALPDLGEVETLAAAPPPPPPLLDELLEEVFLRLPPDEPHHLARASAVCKPWRRLIAGRGFRRRYLKFHGAPPVLGLIHNGGRSDARLVPTSAASRRFRPRGLFAVDCRHGRALFVRSGRQELIVALQARKGLLLVWDPVTAYQTRVPPPNMRYTSGFGAAVLCAAQGCDHSGCQGGPFLVAVVAVGQDPEICARLYSSETGTWSQVTSVHHPHPLCSKLMRSILVGDALCFTSVSNQIIEYRLGTRRLSLIDLPPEPEGIPGRLVMAQDGGLGFAKSDGATLTLWSRAASPNGALGWAKHRVVNLETLLPRGALSSETMQWKQLVQARGNEVVFQLFGKA</sequence>
<organism evidence="2">
    <name type="scientific">Brachypodium distachyon</name>
    <name type="common">Purple false brome</name>
    <name type="synonym">Trachynia distachya</name>
    <dbReference type="NCBI Taxonomy" id="15368"/>
    <lineage>
        <taxon>Eukaryota</taxon>
        <taxon>Viridiplantae</taxon>
        <taxon>Streptophyta</taxon>
        <taxon>Embryophyta</taxon>
        <taxon>Tracheophyta</taxon>
        <taxon>Spermatophyta</taxon>
        <taxon>Magnoliopsida</taxon>
        <taxon>Liliopsida</taxon>
        <taxon>Poales</taxon>
        <taxon>Poaceae</taxon>
        <taxon>BOP clade</taxon>
        <taxon>Pooideae</taxon>
        <taxon>Stipodae</taxon>
        <taxon>Brachypodieae</taxon>
        <taxon>Brachypodium</taxon>
    </lineage>
</organism>
<proteinExistence type="predicted"/>
<protein>
    <recommendedName>
        <fullName evidence="1">F-box domain-containing protein</fullName>
    </recommendedName>
</protein>
<dbReference type="Proteomes" id="UP000008810">
    <property type="component" value="Chromosome 1"/>
</dbReference>
<evidence type="ECO:0000313" key="2">
    <source>
        <dbReference type="EMBL" id="KQK21133.2"/>
    </source>
</evidence>
<evidence type="ECO:0000313" key="4">
    <source>
        <dbReference type="Proteomes" id="UP000008810"/>
    </source>
</evidence>
<dbReference type="InterPro" id="IPR001810">
    <property type="entry name" value="F-box_dom"/>
</dbReference>
<dbReference type="EMBL" id="CM000880">
    <property type="protein sequence ID" value="KQK21133.2"/>
    <property type="molecule type" value="Genomic_DNA"/>
</dbReference>
<dbReference type="InterPro" id="IPR011043">
    <property type="entry name" value="Gal_Oxase/kelch_b-propeller"/>
</dbReference>
<dbReference type="PANTHER" id="PTHR32133:SF392">
    <property type="entry name" value="F-BOX DOMAIN-CONTAINING PROTEIN"/>
    <property type="match status" value="1"/>
</dbReference>
<keyword evidence="4" id="KW-1185">Reference proteome</keyword>
<dbReference type="EnsemblPlants" id="KQK21133">
    <property type="protein sequence ID" value="KQK21133"/>
    <property type="gene ID" value="BRADI_1g58956v3"/>
</dbReference>
<dbReference type="SUPFAM" id="SSF50965">
    <property type="entry name" value="Galactose oxidase, central domain"/>
    <property type="match status" value="1"/>
</dbReference>
<dbReference type="AlphaFoldDB" id="A0A0Q3HF28"/>
<reference evidence="2" key="2">
    <citation type="submission" date="2017-06" db="EMBL/GenBank/DDBJ databases">
        <title>WGS assembly of Brachypodium distachyon.</title>
        <authorList>
            <consortium name="The International Brachypodium Initiative"/>
            <person name="Lucas S."/>
            <person name="Harmon-Smith M."/>
            <person name="Lail K."/>
            <person name="Tice H."/>
            <person name="Grimwood J."/>
            <person name="Bruce D."/>
            <person name="Barry K."/>
            <person name="Shu S."/>
            <person name="Lindquist E."/>
            <person name="Wang M."/>
            <person name="Pitluck S."/>
            <person name="Vogel J.P."/>
            <person name="Garvin D.F."/>
            <person name="Mockler T.C."/>
            <person name="Schmutz J."/>
            <person name="Rokhsar D."/>
            <person name="Bevan M.W."/>
        </authorList>
    </citation>
    <scope>NUCLEOTIDE SEQUENCE</scope>
    <source>
        <strain evidence="2">Bd21</strain>
    </source>
</reference>
<reference evidence="2 3" key="1">
    <citation type="journal article" date="2010" name="Nature">
        <title>Genome sequencing and analysis of the model grass Brachypodium distachyon.</title>
        <authorList>
            <consortium name="International Brachypodium Initiative"/>
        </authorList>
    </citation>
    <scope>NUCLEOTIDE SEQUENCE [LARGE SCALE GENOMIC DNA]</scope>
    <source>
        <strain evidence="2 3">Bd21</strain>
    </source>
</reference>
<dbReference type="Gene3D" id="1.20.1280.50">
    <property type="match status" value="1"/>
</dbReference>
<dbReference type="InterPro" id="IPR036047">
    <property type="entry name" value="F-box-like_dom_sf"/>
</dbReference>
<dbReference type="Gramene" id="KQK21133">
    <property type="protein sequence ID" value="KQK21133"/>
    <property type="gene ID" value="BRADI_1g58956v3"/>
</dbReference>
<evidence type="ECO:0000259" key="1">
    <source>
        <dbReference type="Pfam" id="PF00646"/>
    </source>
</evidence>
<accession>A0A0Q3HF28</accession>
<dbReference type="SUPFAM" id="SSF81383">
    <property type="entry name" value="F-box domain"/>
    <property type="match status" value="1"/>
</dbReference>
<reference evidence="3" key="3">
    <citation type="submission" date="2018-08" db="UniProtKB">
        <authorList>
            <consortium name="EnsemblPlants"/>
        </authorList>
    </citation>
    <scope>IDENTIFICATION</scope>
    <source>
        <strain evidence="3">cv. Bd21</strain>
    </source>
</reference>
<gene>
    <name evidence="3" type="primary">LOC100822501</name>
    <name evidence="2" type="ORF">BRADI_1g58956v3</name>
</gene>